<protein>
    <submittedName>
        <fullName evidence="2">Uncharacterized protein</fullName>
    </submittedName>
</protein>
<keyword evidence="1" id="KW-0472">Membrane</keyword>
<gene>
    <name evidence="2" type="ORF">CRM22_003676</name>
</gene>
<dbReference type="AlphaFoldDB" id="A0A4S2M054"/>
<comment type="caution">
    <text evidence="2">The sequence shown here is derived from an EMBL/GenBank/DDBJ whole genome shotgun (WGS) entry which is preliminary data.</text>
</comment>
<evidence type="ECO:0000313" key="3">
    <source>
        <dbReference type="Proteomes" id="UP000308267"/>
    </source>
</evidence>
<accession>A0A4S2M054</accession>
<keyword evidence="3" id="KW-1185">Reference proteome</keyword>
<keyword evidence="1" id="KW-0812">Transmembrane</keyword>
<name>A0A4S2M054_OPIFE</name>
<evidence type="ECO:0000313" key="2">
    <source>
        <dbReference type="EMBL" id="TGZ69570.1"/>
    </source>
</evidence>
<dbReference type="Proteomes" id="UP000308267">
    <property type="component" value="Unassembled WGS sequence"/>
</dbReference>
<evidence type="ECO:0000256" key="1">
    <source>
        <dbReference type="SAM" id="Phobius"/>
    </source>
</evidence>
<dbReference type="EMBL" id="SJOL01005965">
    <property type="protein sequence ID" value="TGZ69570.1"/>
    <property type="molecule type" value="Genomic_DNA"/>
</dbReference>
<reference evidence="2 3" key="1">
    <citation type="journal article" date="2019" name="BMC Genomics">
        <title>New insights from Opisthorchis felineus genome: update on genomics of the epidemiologically important liver flukes.</title>
        <authorList>
            <person name="Ershov N.I."/>
            <person name="Mordvinov V.A."/>
            <person name="Prokhortchouk E.B."/>
            <person name="Pakharukova M.Y."/>
            <person name="Gunbin K.V."/>
            <person name="Ustyantsev K."/>
            <person name="Genaev M.A."/>
            <person name="Blinov A.G."/>
            <person name="Mazur A."/>
            <person name="Boulygina E."/>
            <person name="Tsygankova S."/>
            <person name="Khrameeva E."/>
            <person name="Chekanov N."/>
            <person name="Fan G."/>
            <person name="Xiao A."/>
            <person name="Zhang H."/>
            <person name="Xu X."/>
            <person name="Yang H."/>
            <person name="Solovyev V."/>
            <person name="Lee S.M."/>
            <person name="Liu X."/>
            <person name="Afonnikov D.A."/>
            <person name="Skryabin K.G."/>
        </authorList>
    </citation>
    <scope>NUCLEOTIDE SEQUENCE [LARGE SCALE GENOMIC DNA]</scope>
    <source>
        <strain evidence="2">AK-0245</strain>
        <tissue evidence="2">Whole organism</tissue>
    </source>
</reference>
<feature type="transmembrane region" description="Helical" evidence="1">
    <location>
        <begin position="12"/>
        <end position="33"/>
    </location>
</feature>
<organism evidence="2 3">
    <name type="scientific">Opisthorchis felineus</name>
    <dbReference type="NCBI Taxonomy" id="147828"/>
    <lineage>
        <taxon>Eukaryota</taxon>
        <taxon>Metazoa</taxon>
        <taxon>Spiralia</taxon>
        <taxon>Lophotrochozoa</taxon>
        <taxon>Platyhelminthes</taxon>
        <taxon>Trematoda</taxon>
        <taxon>Digenea</taxon>
        <taxon>Opisthorchiida</taxon>
        <taxon>Opisthorchiata</taxon>
        <taxon>Opisthorchiidae</taxon>
        <taxon>Opisthorchis</taxon>
    </lineage>
</organism>
<proteinExistence type="predicted"/>
<sequence>MYIQTVNFDWLLNALVFFSLFFQIFSLMLFKCLRTCRILPLKIFNITYHFSDQYFYYFTASNTVALYYHCVPTEWYCTGANERDCRPARRLIYFAGNPELISLSPSLSKLVLELDCPLSRIVFNYSILLSRKSFVGGRLLCGSCSHRLEWAYSMSESSSSEYTASC</sequence>
<keyword evidence="1" id="KW-1133">Transmembrane helix</keyword>